<gene>
    <name evidence="12" type="primary">flhB</name>
    <name evidence="13" type="ORF">A6M13_10325</name>
</gene>
<keyword evidence="4 12" id="KW-0813">Transport</keyword>
<evidence type="ECO:0000256" key="11">
    <source>
        <dbReference type="ARBA" id="ARBA00023225"/>
    </source>
</evidence>
<dbReference type="AlphaFoldDB" id="A0A1C0YKT4"/>
<evidence type="ECO:0000256" key="1">
    <source>
        <dbReference type="ARBA" id="ARBA00004651"/>
    </source>
</evidence>
<feature type="transmembrane region" description="Helical" evidence="12">
    <location>
        <begin position="196"/>
        <end position="219"/>
    </location>
</feature>
<accession>A0A1C0YKT4</accession>
<dbReference type="NCBIfam" id="TIGR00328">
    <property type="entry name" value="flhB"/>
    <property type="match status" value="1"/>
</dbReference>
<comment type="subcellular location">
    <subcellularLocation>
        <location evidence="1">Cell membrane</location>
        <topology evidence="1">Multi-pass membrane protein</topology>
    </subcellularLocation>
</comment>
<protein>
    <recommendedName>
        <fullName evidence="3 12">Flagellar biosynthetic protein FlhB</fullName>
    </recommendedName>
</protein>
<evidence type="ECO:0000256" key="12">
    <source>
        <dbReference type="RuleBase" id="RU364091"/>
    </source>
</evidence>
<keyword evidence="13" id="KW-0969">Cilium</keyword>
<dbReference type="FunFam" id="3.40.1690.10:FF:000001">
    <property type="entry name" value="Flagellar biosynthetic protein FlhB"/>
    <property type="match status" value="1"/>
</dbReference>
<dbReference type="Pfam" id="PF01312">
    <property type="entry name" value="Bac_export_2"/>
    <property type="match status" value="1"/>
</dbReference>
<comment type="similarity">
    <text evidence="2 12">Belongs to the type III secretion exporter family.</text>
</comment>
<keyword evidence="13" id="KW-0966">Cell projection</keyword>
<dbReference type="RefSeq" id="WP_066543398.1">
    <property type="nucleotide sequence ID" value="NZ_MASJ01000003.1"/>
</dbReference>
<evidence type="ECO:0000256" key="8">
    <source>
        <dbReference type="ARBA" id="ARBA00022927"/>
    </source>
</evidence>
<dbReference type="GO" id="GO:0044780">
    <property type="term" value="P:bacterial-type flagellum assembly"/>
    <property type="evidence" value="ECO:0007669"/>
    <property type="project" value="InterPro"/>
</dbReference>
<organism evidence="13 14">
    <name type="scientific">Caryophanon tenue</name>
    <dbReference type="NCBI Taxonomy" id="33978"/>
    <lineage>
        <taxon>Bacteria</taxon>
        <taxon>Bacillati</taxon>
        <taxon>Bacillota</taxon>
        <taxon>Bacilli</taxon>
        <taxon>Bacillales</taxon>
        <taxon>Caryophanaceae</taxon>
        <taxon>Caryophanon</taxon>
    </lineage>
</organism>
<dbReference type="OrthoDB" id="9807950at2"/>
<keyword evidence="10 12" id="KW-0472">Membrane</keyword>
<evidence type="ECO:0000313" key="14">
    <source>
        <dbReference type="Proteomes" id="UP000093199"/>
    </source>
</evidence>
<sequence>MNLLLRLDLQFFAGEKTEKATPKKRQDARKKGQVLKSQDVTAALLLLIMFLALFFIAPFMQERILNILRESMETYVLVEDLSIESTMKLYETYIIEMAIIVVPIMVMGMLAGVAANLLQFGFLFTMHPLKMDLKKMDPIKGLKKIFSVRALVDLVKSILKIAVIGTATVLVIWIYLEDVLKLAFMDPKDTMSMVATLTGIMGIIAALVLLLVSVIDYFYQRYDYEKNLKMSKQDIKDEHKNVEGDPQIKGKIKQKQREMAMRRMMQEVPNADVVITNPTHYAIALKYDGDSMDAPIVIAKGTDFVAQKIKLIAKQHDVVMVENRPLARSMYDQVEIGQAVPDDFFKAVAEVLAYVYRIKRKI</sequence>
<dbReference type="EMBL" id="MASJ01000003">
    <property type="protein sequence ID" value="OCS87689.1"/>
    <property type="molecule type" value="Genomic_DNA"/>
</dbReference>
<proteinExistence type="inferred from homology"/>
<evidence type="ECO:0000256" key="4">
    <source>
        <dbReference type="ARBA" id="ARBA00022448"/>
    </source>
</evidence>
<keyword evidence="8 12" id="KW-0653">Protein transport</keyword>
<dbReference type="PRINTS" id="PR00950">
    <property type="entry name" value="TYPE3IMSPROT"/>
</dbReference>
<dbReference type="SUPFAM" id="SSF160544">
    <property type="entry name" value="EscU C-terminal domain-like"/>
    <property type="match status" value="1"/>
</dbReference>
<name>A0A1C0YKT4_9BACL</name>
<dbReference type="STRING" id="33978.A6M13_10325"/>
<evidence type="ECO:0000256" key="10">
    <source>
        <dbReference type="ARBA" id="ARBA00023136"/>
    </source>
</evidence>
<feature type="transmembrane region" description="Helical" evidence="12">
    <location>
        <begin position="158"/>
        <end position="176"/>
    </location>
</feature>
<evidence type="ECO:0000313" key="13">
    <source>
        <dbReference type="EMBL" id="OCS87689.1"/>
    </source>
</evidence>
<keyword evidence="5 12" id="KW-1003">Cell membrane</keyword>
<feature type="transmembrane region" description="Helical" evidence="12">
    <location>
        <begin position="93"/>
        <end position="126"/>
    </location>
</feature>
<keyword evidence="14" id="KW-1185">Reference proteome</keyword>
<dbReference type="Gene3D" id="6.10.250.2080">
    <property type="match status" value="1"/>
</dbReference>
<feature type="transmembrane region" description="Helical" evidence="12">
    <location>
        <begin position="40"/>
        <end position="60"/>
    </location>
</feature>
<keyword evidence="6 12" id="KW-0812">Transmembrane</keyword>
<dbReference type="PANTHER" id="PTHR30531">
    <property type="entry name" value="FLAGELLAR BIOSYNTHETIC PROTEIN FLHB"/>
    <property type="match status" value="1"/>
</dbReference>
<dbReference type="GO" id="GO:0009306">
    <property type="term" value="P:protein secretion"/>
    <property type="evidence" value="ECO:0007669"/>
    <property type="project" value="InterPro"/>
</dbReference>
<comment type="function">
    <text evidence="12">Required for formation of the rod structure in the basal body of the flagellar apparatus. Together with FliI and FliH, may constitute the export apparatus of flagellin.</text>
</comment>
<evidence type="ECO:0000256" key="7">
    <source>
        <dbReference type="ARBA" id="ARBA00022795"/>
    </source>
</evidence>
<evidence type="ECO:0000256" key="2">
    <source>
        <dbReference type="ARBA" id="ARBA00010690"/>
    </source>
</evidence>
<evidence type="ECO:0000256" key="3">
    <source>
        <dbReference type="ARBA" id="ARBA00021622"/>
    </source>
</evidence>
<dbReference type="InterPro" id="IPR006136">
    <property type="entry name" value="FlhB"/>
</dbReference>
<dbReference type="InterPro" id="IPR006135">
    <property type="entry name" value="T3SS_substrate_exporter"/>
</dbReference>
<evidence type="ECO:0000256" key="5">
    <source>
        <dbReference type="ARBA" id="ARBA00022475"/>
    </source>
</evidence>
<dbReference type="Proteomes" id="UP000093199">
    <property type="component" value="Unassembled WGS sequence"/>
</dbReference>
<dbReference type="Gene3D" id="3.40.1690.10">
    <property type="entry name" value="secretion proteins EscU"/>
    <property type="match status" value="1"/>
</dbReference>
<keyword evidence="13" id="KW-0282">Flagellum</keyword>
<dbReference type="PANTHER" id="PTHR30531:SF12">
    <property type="entry name" value="FLAGELLAR BIOSYNTHETIC PROTEIN FLHB"/>
    <property type="match status" value="1"/>
</dbReference>
<keyword evidence="9 12" id="KW-1133">Transmembrane helix</keyword>
<comment type="caution">
    <text evidence="13">The sequence shown here is derived from an EMBL/GenBank/DDBJ whole genome shotgun (WGS) entry which is preliminary data.</text>
</comment>
<reference evidence="13 14" key="1">
    <citation type="submission" date="2016-07" db="EMBL/GenBank/DDBJ databases">
        <title>Caryophanon tenue genome sequencing.</title>
        <authorList>
            <person name="Verma A."/>
            <person name="Pal Y."/>
            <person name="Krishnamurthi S."/>
        </authorList>
    </citation>
    <scope>NUCLEOTIDE SEQUENCE [LARGE SCALE GENOMIC DNA]</scope>
    <source>
        <strain evidence="13 14">DSM 14152</strain>
    </source>
</reference>
<keyword evidence="11 12" id="KW-1006">Bacterial flagellum protein export</keyword>
<dbReference type="GO" id="GO:0005886">
    <property type="term" value="C:plasma membrane"/>
    <property type="evidence" value="ECO:0007669"/>
    <property type="project" value="UniProtKB-SubCell"/>
</dbReference>
<dbReference type="InterPro" id="IPR029025">
    <property type="entry name" value="T3SS_substrate_exporter_C"/>
</dbReference>
<keyword evidence="7 12" id="KW-1005">Bacterial flagellum biogenesis</keyword>
<evidence type="ECO:0000256" key="9">
    <source>
        <dbReference type="ARBA" id="ARBA00022989"/>
    </source>
</evidence>
<evidence type="ECO:0000256" key="6">
    <source>
        <dbReference type="ARBA" id="ARBA00022692"/>
    </source>
</evidence>